<accession>A0ABS1WK79</accession>
<evidence type="ECO:0000313" key="2">
    <source>
        <dbReference type="Proteomes" id="UP000605013"/>
    </source>
</evidence>
<protein>
    <recommendedName>
        <fullName evidence="3">Phospholipase D-like domain-containing protein</fullName>
    </recommendedName>
</protein>
<organism evidence="1 2">
    <name type="scientific">Olleya sediminilitoris</name>
    <dbReference type="NCBI Taxonomy" id="2795739"/>
    <lineage>
        <taxon>Bacteria</taxon>
        <taxon>Pseudomonadati</taxon>
        <taxon>Bacteroidota</taxon>
        <taxon>Flavobacteriia</taxon>
        <taxon>Flavobacteriales</taxon>
        <taxon>Flavobacteriaceae</taxon>
    </lineage>
</organism>
<comment type="caution">
    <text evidence="1">The sequence shown here is derived from an EMBL/GenBank/DDBJ whole genome shotgun (WGS) entry which is preliminary data.</text>
</comment>
<name>A0ABS1WK79_9FLAO</name>
<evidence type="ECO:0000313" key="1">
    <source>
        <dbReference type="EMBL" id="MBL7559534.1"/>
    </source>
</evidence>
<proteinExistence type="predicted"/>
<evidence type="ECO:0008006" key="3">
    <source>
        <dbReference type="Google" id="ProtNLM"/>
    </source>
</evidence>
<dbReference type="EMBL" id="JAEMEF010000004">
    <property type="protein sequence ID" value="MBL7559534.1"/>
    <property type="molecule type" value="Genomic_DNA"/>
</dbReference>
<dbReference type="RefSeq" id="WP_202999791.1">
    <property type="nucleotide sequence ID" value="NZ_JAEMEF010000004.1"/>
</dbReference>
<gene>
    <name evidence="1" type="ORF">JAO71_06910</name>
</gene>
<reference evidence="1 2" key="1">
    <citation type="submission" date="2020-12" db="EMBL/GenBank/DDBJ databases">
        <title>Olleya sediminilitoris sp. nov., isolated from a tidal flat.</title>
        <authorList>
            <person name="Park S."/>
            <person name="Yoon J.-H."/>
        </authorList>
    </citation>
    <scope>NUCLEOTIDE SEQUENCE [LARGE SCALE GENOMIC DNA]</scope>
    <source>
        <strain evidence="1 2">YSTF-M6</strain>
    </source>
</reference>
<sequence>MKSEDLDYFKSFPNVSIIYEPRLHAKSYINESNGIITSMNLYDYSADNNVEYGVAFSKSALTEKVYQEHLDHHHYLLEESAHCIYIKRPVYKTMLLGLSKNYLRSEVLLDIFESFGPSKKDYERVVYKDIDVISLDDKDVVPELKSRAEKRNEKVLKPVLKKKPFNITQKVDYKALKTGYCIRTGVEIDFNPERPFSYKAYKSWAQFENYDYPENYCHKTGKKSNGNTSMTNPILGYKNPDW</sequence>
<dbReference type="Proteomes" id="UP000605013">
    <property type="component" value="Unassembled WGS sequence"/>
</dbReference>
<keyword evidence="2" id="KW-1185">Reference proteome</keyword>